<dbReference type="GO" id="GO:0000976">
    <property type="term" value="F:transcription cis-regulatory region binding"/>
    <property type="evidence" value="ECO:0007669"/>
    <property type="project" value="TreeGrafter"/>
</dbReference>
<dbReference type="InterPro" id="IPR049445">
    <property type="entry name" value="TetR_SbtR-like_C"/>
</dbReference>
<dbReference type="PANTHER" id="PTHR30055:SF234">
    <property type="entry name" value="HTH-TYPE TRANSCRIPTIONAL REGULATOR BETI"/>
    <property type="match status" value="1"/>
</dbReference>
<dbReference type="AlphaFoldDB" id="A0AAE3YVD3"/>
<evidence type="ECO:0000256" key="4">
    <source>
        <dbReference type="PROSITE-ProRule" id="PRU00335"/>
    </source>
</evidence>
<dbReference type="Gene3D" id="1.10.357.10">
    <property type="entry name" value="Tetracycline Repressor, domain 2"/>
    <property type="match status" value="1"/>
</dbReference>
<dbReference type="Proteomes" id="UP001183643">
    <property type="component" value="Unassembled WGS sequence"/>
</dbReference>
<dbReference type="InterPro" id="IPR001647">
    <property type="entry name" value="HTH_TetR"/>
</dbReference>
<dbReference type="InterPro" id="IPR050109">
    <property type="entry name" value="HTH-type_TetR-like_transc_reg"/>
</dbReference>
<keyword evidence="7" id="KW-1185">Reference proteome</keyword>
<dbReference type="Pfam" id="PF21597">
    <property type="entry name" value="TetR_C_43"/>
    <property type="match status" value="1"/>
</dbReference>
<protein>
    <submittedName>
        <fullName evidence="6">AcrR family transcriptional regulator</fullName>
    </submittedName>
</protein>
<evidence type="ECO:0000256" key="3">
    <source>
        <dbReference type="ARBA" id="ARBA00023163"/>
    </source>
</evidence>
<dbReference type="EMBL" id="JAVDYB010000001">
    <property type="protein sequence ID" value="MDR7279084.1"/>
    <property type="molecule type" value="Genomic_DNA"/>
</dbReference>
<evidence type="ECO:0000313" key="6">
    <source>
        <dbReference type="EMBL" id="MDR7279084.1"/>
    </source>
</evidence>
<evidence type="ECO:0000256" key="2">
    <source>
        <dbReference type="ARBA" id="ARBA00023125"/>
    </source>
</evidence>
<dbReference type="PANTHER" id="PTHR30055">
    <property type="entry name" value="HTH-TYPE TRANSCRIPTIONAL REGULATOR RUTR"/>
    <property type="match status" value="1"/>
</dbReference>
<dbReference type="Pfam" id="PF00440">
    <property type="entry name" value="TetR_N"/>
    <property type="match status" value="1"/>
</dbReference>
<evidence type="ECO:0000259" key="5">
    <source>
        <dbReference type="PROSITE" id="PS50977"/>
    </source>
</evidence>
<sequence>MPRELRADARRNRARVLEVAGEVFATEGLTVPVHEIARRAGVGTGTVSRHFPTKEALIAAILLERMGQLLAEPDEPAGDSGERFFRFFGTLIRAGAANRGLAEALAGTGYDLDAAAAEAGYDLSGHLRTLLADAQRAGAVRADIEFADLKALMVGCQSHPAAATDPAALDRIIDVATTGLRAAGKSA</sequence>
<dbReference type="SUPFAM" id="SSF48498">
    <property type="entry name" value="Tetracyclin repressor-like, C-terminal domain"/>
    <property type="match status" value="1"/>
</dbReference>
<name>A0AAE3YVD3_9ACTN</name>
<accession>A0AAE3YVD3</accession>
<dbReference type="PRINTS" id="PR00455">
    <property type="entry name" value="HTHTETR"/>
</dbReference>
<dbReference type="SUPFAM" id="SSF46689">
    <property type="entry name" value="Homeodomain-like"/>
    <property type="match status" value="1"/>
</dbReference>
<organism evidence="6 7">
    <name type="scientific">Catenuloplanes atrovinosus</name>
    <dbReference type="NCBI Taxonomy" id="137266"/>
    <lineage>
        <taxon>Bacteria</taxon>
        <taxon>Bacillati</taxon>
        <taxon>Actinomycetota</taxon>
        <taxon>Actinomycetes</taxon>
        <taxon>Micromonosporales</taxon>
        <taxon>Micromonosporaceae</taxon>
        <taxon>Catenuloplanes</taxon>
    </lineage>
</organism>
<dbReference type="RefSeq" id="WP_310372410.1">
    <property type="nucleotide sequence ID" value="NZ_JAVDYB010000001.1"/>
</dbReference>
<keyword evidence="3" id="KW-0804">Transcription</keyword>
<dbReference type="PROSITE" id="PS50977">
    <property type="entry name" value="HTH_TETR_2"/>
    <property type="match status" value="1"/>
</dbReference>
<evidence type="ECO:0000256" key="1">
    <source>
        <dbReference type="ARBA" id="ARBA00023015"/>
    </source>
</evidence>
<gene>
    <name evidence="6" type="ORF">J2S41_005862</name>
</gene>
<dbReference type="GO" id="GO:0003700">
    <property type="term" value="F:DNA-binding transcription factor activity"/>
    <property type="evidence" value="ECO:0007669"/>
    <property type="project" value="TreeGrafter"/>
</dbReference>
<feature type="domain" description="HTH tetR-type" evidence="5">
    <location>
        <begin position="10"/>
        <end position="69"/>
    </location>
</feature>
<evidence type="ECO:0000313" key="7">
    <source>
        <dbReference type="Proteomes" id="UP001183643"/>
    </source>
</evidence>
<reference evidence="6" key="1">
    <citation type="submission" date="2023-07" db="EMBL/GenBank/DDBJ databases">
        <title>Sequencing the genomes of 1000 actinobacteria strains.</title>
        <authorList>
            <person name="Klenk H.-P."/>
        </authorList>
    </citation>
    <scope>NUCLEOTIDE SEQUENCE</scope>
    <source>
        <strain evidence="6">DSM 44707</strain>
    </source>
</reference>
<comment type="caution">
    <text evidence="6">The sequence shown here is derived from an EMBL/GenBank/DDBJ whole genome shotgun (WGS) entry which is preliminary data.</text>
</comment>
<dbReference type="InterPro" id="IPR036271">
    <property type="entry name" value="Tet_transcr_reg_TetR-rel_C_sf"/>
</dbReference>
<feature type="DNA-binding region" description="H-T-H motif" evidence="4">
    <location>
        <begin position="32"/>
        <end position="51"/>
    </location>
</feature>
<keyword evidence="1" id="KW-0805">Transcription regulation</keyword>
<keyword evidence="2 4" id="KW-0238">DNA-binding</keyword>
<dbReference type="InterPro" id="IPR009057">
    <property type="entry name" value="Homeodomain-like_sf"/>
</dbReference>
<proteinExistence type="predicted"/>